<evidence type="ECO:0000256" key="2">
    <source>
        <dbReference type="ARBA" id="ARBA00022801"/>
    </source>
</evidence>
<dbReference type="PROSITE" id="PS00134">
    <property type="entry name" value="TRYPSIN_HIS"/>
    <property type="match status" value="1"/>
</dbReference>
<dbReference type="SMART" id="SM00020">
    <property type="entry name" value="Tryp_SPc"/>
    <property type="match status" value="1"/>
</dbReference>
<dbReference type="Gene3D" id="2.40.10.10">
    <property type="entry name" value="Trypsin-like serine proteases"/>
    <property type="match status" value="2"/>
</dbReference>
<feature type="domain" description="Peptidase S1" evidence="5">
    <location>
        <begin position="43"/>
        <end position="266"/>
    </location>
</feature>
<protein>
    <recommendedName>
        <fullName evidence="5">Peptidase S1 domain-containing protein</fullName>
    </recommendedName>
</protein>
<dbReference type="PANTHER" id="PTHR24252:SF17">
    <property type="entry name" value="SUPPRESSOR OF TUMORIGENICITY 14 PROTEIN HOMOLOG-RELATED"/>
    <property type="match status" value="1"/>
</dbReference>
<dbReference type="Ensembl" id="ENSPCET00000018472.1">
    <property type="protein sequence ID" value="ENSPCEP00000017858.1"/>
    <property type="gene ID" value="ENSPCEG00000013980.1"/>
</dbReference>
<keyword evidence="4" id="KW-1015">Disulfide bond</keyword>
<evidence type="ECO:0000256" key="3">
    <source>
        <dbReference type="ARBA" id="ARBA00022825"/>
    </source>
</evidence>
<dbReference type="InterPro" id="IPR001254">
    <property type="entry name" value="Trypsin_dom"/>
</dbReference>
<name>A0A8C8SCZ9_9SAUR</name>
<dbReference type="PRINTS" id="PR00722">
    <property type="entry name" value="CHYMOTRYPSIN"/>
</dbReference>
<keyword evidence="1" id="KW-0645">Protease</keyword>
<dbReference type="CDD" id="cd00190">
    <property type="entry name" value="Tryp_SPc"/>
    <property type="match status" value="1"/>
</dbReference>
<evidence type="ECO:0000256" key="1">
    <source>
        <dbReference type="ARBA" id="ARBA00022670"/>
    </source>
</evidence>
<keyword evidence="3" id="KW-0720">Serine protease</keyword>
<dbReference type="Pfam" id="PF00089">
    <property type="entry name" value="Trypsin"/>
    <property type="match status" value="1"/>
</dbReference>
<dbReference type="FunFam" id="2.40.10.10:FF:000181">
    <property type="entry name" value="Chymotrypsinogen A"/>
    <property type="match status" value="1"/>
</dbReference>
<keyword evidence="2" id="KW-0378">Hydrolase</keyword>
<organism evidence="6 7">
    <name type="scientific">Pelusios castaneus</name>
    <name type="common">West African mud turtle</name>
    <dbReference type="NCBI Taxonomy" id="367368"/>
    <lineage>
        <taxon>Eukaryota</taxon>
        <taxon>Metazoa</taxon>
        <taxon>Chordata</taxon>
        <taxon>Craniata</taxon>
        <taxon>Vertebrata</taxon>
        <taxon>Euteleostomi</taxon>
        <taxon>Archelosauria</taxon>
        <taxon>Testudinata</taxon>
        <taxon>Testudines</taxon>
        <taxon>Pleurodira</taxon>
        <taxon>Pelomedusidae</taxon>
        <taxon>Pelusios</taxon>
    </lineage>
</organism>
<dbReference type="GO" id="GO:0006508">
    <property type="term" value="P:proteolysis"/>
    <property type="evidence" value="ECO:0007669"/>
    <property type="project" value="UniProtKB-KW"/>
</dbReference>
<dbReference type="InterPro" id="IPR001314">
    <property type="entry name" value="Peptidase_S1A"/>
</dbReference>
<dbReference type="SUPFAM" id="SSF50494">
    <property type="entry name" value="Trypsin-like serine proteases"/>
    <property type="match status" value="1"/>
</dbReference>
<dbReference type="PROSITE" id="PS50240">
    <property type="entry name" value="TRYPSIN_DOM"/>
    <property type="match status" value="1"/>
</dbReference>
<dbReference type="InterPro" id="IPR018114">
    <property type="entry name" value="TRYPSIN_HIS"/>
</dbReference>
<keyword evidence="7" id="KW-1185">Reference proteome</keyword>
<dbReference type="InterPro" id="IPR043504">
    <property type="entry name" value="Peptidase_S1_PA_chymotrypsin"/>
</dbReference>
<sequence length="266" mass="29205">MNCKGTQIILKVIYILTPLPRDNEIPPFSSPPACGQRSVSGRILNGQTAKYGTWPWQVSVQRQGFHICGGSLVSESWVMSAAHCFAQLVANSEYQVQLGNNWIVSETSNQTLSSSVKQIILHPSYDNASFFADIALVELENPIAFTAVMSPICLLDASVHVPAGKSCWVTGWGNINPQAWSSPLQPYFLPLNGATSVAPGYPGVYNRPNAHNRFGPHPTPAFPHLSYRKTMSLVTLPLPPCICTLHSILTIFLQTQLVRYLLETNN</sequence>
<dbReference type="AlphaFoldDB" id="A0A8C8SCZ9"/>
<dbReference type="Proteomes" id="UP000694393">
    <property type="component" value="Unplaced"/>
</dbReference>
<reference evidence="6" key="1">
    <citation type="submission" date="2025-08" db="UniProtKB">
        <authorList>
            <consortium name="Ensembl"/>
        </authorList>
    </citation>
    <scope>IDENTIFICATION</scope>
</reference>
<evidence type="ECO:0000313" key="6">
    <source>
        <dbReference type="Ensembl" id="ENSPCEP00000017858.1"/>
    </source>
</evidence>
<evidence type="ECO:0000259" key="5">
    <source>
        <dbReference type="PROSITE" id="PS50240"/>
    </source>
</evidence>
<reference evidence="6" key="2">
    <citation type="submission" date="2025-09" db="UniProtKB">
        <authorList>
            <consortium name="Ensembl"/>
        </authorList>
    </citation>
    <scope>IDENTIFICATION</scope>
</reference>
<accession>A0A8C8SCZ9</accession>
<dbReference type="PANTHER" id="PTHR24252">
    <property type="entry name" value="ACROSIN-RELATED"/>
    <property type="match status" value="1"/>
</dbReference>
<evidence type="ECO:0000256" key="4">
    <source>
        <dbReference type="ARBA" id="ARBA00023157"/>
    </source>
</evidence>
<dbReference type="GO" id="GO:0004252">
    <property type="term" value="F:serine-type endopeptidase activity"/>
    <property type="evidence" value="ECO:0007669"/>
    <property type="project" value="InterPro"/>
</dbReference>
<evidence type="ECO:0000313" key="7">
    <source>
        <dbReference type="Proteomes" id="UP000694393"/>
    </source>
</evidence>
<proteinExistence type="predicted"/>
<dbReference type="InterPro" id="IPR009003">
    <property type="entry name" value="Peptidase_S1_PA"/>
</dbReference>